<dbReference type="RefSeq" id="WP_207700967.1">
    <property type="nucleotide sequence ID" value="NZ_JAFREL020000001.1"/>
</dbReference>
<organism evidence="2 3">
    <name type="scientific">Candidatus Enterococcus ferrettii</name>
    <dbReference type="NCBI Taxonomy" id="2815324"/>
    <lineage>
        <taxon>Bacteria</taxon>
        <taxon>Bacillati</taxon>
        <taxon>Bacillota</taxon>
        <taxon>Bacilli</taxon>
        <taxon>Lactobacillales</taxon>
        <taxon>Enterococcaceae</taxon>
        <taxon>Enterococcus</taxon>
    </lineage>
</organism>
<reference evidence="2 3" key="1">
    <citation type="submission" date="2024-02" db="EMBL/GenBank/DDBJ databases">
        <title>The Genome Sequence of Enterococcus sp. DIV0159.</title>
        <authorList>
            <person name="Earl A."/>
            <person name="Manson A."/>
            <person name="Gilmore M."/>
            <person name="Sanders J."/>
            <person name="Shea T."/>
            <person name="Howe W."/>
            <person name="Livny J."/>
            <person name="Cuomo C."/>
            <person name="Neafsey D."/>
            <person name="Birren B."/>
        </authorList>
    </citation>
    <scope>NUCLEOTIDE SEQUENCE [LARGE SCALE GENOMIC DNA]</scope>
    <source>
        <strain evidence="2 3">665A</strain>
    </source>
</reference>
<dbReference type="EMBL" id="JAFREL020000001">
    <property type="protein sequence ID" value="MEO1768178.1"/>
    <property type="molecule type" value="Genomic_DNA"/>
</dbReference>
<evidence type="ECO:0000313" key="2">
    <source>
        <dbReference type="EMBL" id="MEO1768178.1"/>
    </source>
</evidence>
<keyword evidence="3" id="KW-1185">Reference proteome</keyword>
<gene>
    <name evidence="2" type="ORF">JZO67_000078</name>
</gene>
<evidence type="ECO:0000313" key="3">
    <source>
        <dbReference type="Proteomes" id="UP000664357"/>
    </source>
</evidence>
<feature type="chain" id="PRO_5046907237" description="Lipoprotein" evidence="1">
    <location>
        <begin position="18"/>
        <end position="143"/>
    </location>
</feature>
<name>A0ABV0EKA1_9ENTE</name>
<keyword evidence="1" id="KW-0732">Signal</keyword>
<sequence>MKHLILLLALLSLTACSNNQSEQKHTQATEQTSSSTEAIAMKTVFTGEITSSFTTESDPSMVSVVLRSVEAVSDPDSIVPAFENDGVIIHVSTDNLGELTPEQLSEGSRIQCTLKGLPVMTMSIPPQLPGNSIEKIELVSTNE</sequence>
<comment type="caution">
    <text evidence="2">The sequence shown here is derived from an EMBL/GenBank/DDBJ whole genome shotgun (WGS) entry which is preliminary data.</text>
</comment>
<evidence type="ECO:0008006" key="4">
    <source>
        <dbReference type="Google" id="ProtNLM"/>
    </source>
</evidence>
<accession>A0ABV0EKA1</accession>
<feature type="signal peptide" evidence="1">
    <location>
        <begin position="1"/>
        <end position="17"/>
    </location>
</feature>
<proteinExistence type="predicted"/>
<protein>
    <recommendedName>
        <fullName evidence="4">Lipoprotein</fullName>
    </recommendedName>
</protein>
<dbReference type="Proteomes" id="UP000664357">
    <property type="component" value="Unassembled WGS sequence"/>
</dbReference>
<evidence type="ECO:0000256" key="1">
    <source>
        <dbReference type="SAM" id="SignalP"/>
    </source>
</evidence>
<dbReference type="PROSITE" id="PS51257">
    <property type="entry name" value="PROKAR_LIPOPROTEIN"/>
    <property type="match status" value="1"/>
</dbReference>